<feature type="domain" description="Bacterial bifunctional deaminase-reductase C-terminal" evidence="1">
    <location>
        <begin position="96"/>
        <end position="166"/>
    </location>
</feature>
<evidence type="ECO:0000259" key="1">
    <source>
        <dbReference type="Pfam" id="PF01872"/>
    </source>
</evidence>
<dbReference type="PANTHER" id="PTHR38011">
    <property type="entry name" value="DIHYDROFOLATE REDUCTASE FAMILY PROTEIN (AFU_ORTHOLOGUE AFUA_8G06820)"/>
    <property type="match status" value="1"/>
</dbReference>
<name>A0A8J3ZGS6_9ACTN</name>
<dbReference type="GO" id="GO:0008703">
    <property type="term" value="F:5-amino-6-(5-phosphoribosylamino)uracil reductase activity"/>
    <property type="evidence" value="ECO:0007669"/>
    <property type="project" value="InterPro"/>
</dbReference>
<sequence>MRNIIVSTYATLDGRADNLQEWTIPYNSDAAAEYHADLLKDADGLLLGRRTYEIFAMLWPARAGQLPYIDTINGMAKYVVSTTLHDPAWNNSHTIADLDQLPDGNLVVYGGHALIRTLREHDLIDEYRILVHPVLLGTGPALVDDGAKRTDLRLVDTTMLDGGVVVLTYRTR</sequence>
<comment type="caution">
    <text evidence="2">The sequence shown here is derived from an EMBL/GenBank/DDBJ whole genome shotgun (WGS) entry which is preliminary data.</text>
</comment>
<accession>A0A8J3ZGS6</accession>
<dbReference type="SUPFAM" id="SSF53597">
    <property type="entry name" value="Dihydrofolate reductase-like"/>
    <property type="match status" value="1"/>
</dbReference>
<dbReference type="PANTHER" id="PTHR38011:SF11">
    <property type="entry name" value="2,5-DIAMINO-6-RIBOSYLAMINO-4(3H)-PYRIMIDINONE 5'-PHOSPHATE REDUCTASE"/>
    <property type="match status" value="1"/>
</dbReference>
<evidence type="ECO:0000313" key="3">
    <source>
        <dbReference type="Proteomes" id="UP000612585"/>
    </source>
</evidence>
<dbReference type="InterPro" id="IPR024072">
    <property type="entry name" value="DHFR-like_dom_sf"/>
</dbReference>
<dbReference type="EMBL" id="BOPG01000099">
    <property type="protein sequence ID" value="GIJ63599.1"/>
    <property type="molecule type" value="Genomic_DNA"/>
</dbReference>
<proteinExistence type="predicted"/>
<organism evidence="2 3">
    <name type="scientific">Virgisporangium aurantiacum</name>
    <dbReference type="NCBI Taxonomy" id="175570"/>
    <lineage>
        <taxon>Bacteria</taxon>
        <taxon>Bacillati</taxon>
        <taxon>Actinomycetota</taxon>
        <taxon>Actinomycetes</taxon>
        <taxon>Micromonosporales</taxon>
        <taxon>Micromonosporaceae</taxon>
        <taxon>Virgisporangium</taxon>
    </lineage>
</organism>
<dbReference type="RefSeq" id="WP_204010497.1">
    <property type="nucleotide sequence ID" value="NZ_BOPG01000099.1"/>
</dbReference>
<dbReference type="InterPro" id="IPR050765">
    <property type="entry name" value="Riboflavin_Biosynth_HTPR"/>
</dbReference>
<dbReference type="Gene3D" id="3.40.430.10">
    <property type="entry name" value="Dihydrofolate Reductase, subunit A"/>
    <property type="match status" value="1"/>
</dbReference>
<protein>
    <submittedName>
        <fullName evidence="2">Pyrimidine reductase</fullName>
    </submittedName>
</protein>
<dbReference type="AlphaFoldDB" id="A0A8J3ZGS6"/>
<dbReference type="Proteomes" id="UP000612585">
    <property type="component" value="Unassembled WGS sequence"/>
</dbReference>
<dbReference type="Pfam" id="PF01872">
    <property type="entry name" value="RibD_C"/>
    <property type="match status" value="1"/>
</dbReference>
<evidence type="ECO:0000313" key="2">
    <source>
        <dbReference type="EMBL" id="GIJ63599.1"/>
    </source>
</evidence>
<gene>
    <name evidence="2" type="ORF">Vau01_111150</name>
</gene>
<reference evidence="2" key="1">
    <citation type="submission" date="2021-01" db="EMBL/GenBank/DDBJ databases">
        <title>Whole genome shotgun sequence of Virgisporangium aurantiacum NBRC 16421.</title>
        <authorList>
            <person name="Komaki H."/>
            <person name="Tamura T."/>
        </authorList>
    </citation>
    <scope>NUCLEOTIDE SEQUENCE</scope>
    <source>
        <strain evidence="2">NBRC 16421</strain>
    </source>
</reference>
<keyword evidence="3" id="KW-1185">Reference proteome</keyword>
<dbReference type="InterPro" id="IPR002734">
    <property type="entry name" value="RibDG_C"/>
</dbReference>
<dbReference type="GO" id="GO:0009231">
    <property type="term" value="P:riboflavin biosynthetic process"/>
    <property type="evidence" value="ECO:0007669"/>
    <property type="project" value="InterPro"/>
</dbReference>